<organism evidence="1 2">
    <name type="scientific">Scytalidium lignicola</name>
    <name type="common">Hyphomycete</name>
    <dbReference type="NCBI Taxonomy" id="5539"/>
    <lineage>
        <taxon>Eukaryota</taxon>
        <taxon>Fungi</taxon>
        <taxon>Dikarya</taxon>
        <taxon>Ascomycota</taxon>
        <taxon>Pezizomycotina</taxon>
        <taxon>Leotiomycetes</taxon>
        <taxon>Leotiomycetes incertae sedis</taxon>
        <taxon>Scytalidium</taxon>
    </lineage>
</organism>
<reference evidence="1 2" key="1">
    <citation type="submission" date="2018-05" db="EMBL/GenBank/DDBJ databases">
        <title>Draft genome sequence of Scytalidium lignicola DSM 105466, a ubiquitous saprotrophic fungus.</title>
        <authorList>
            <person name="Buettner E."/>
            <person name="Gebauer A.M."/>
            <person name="Hofrichter M."/>
            <person name="Liers C."/>
            <person name="Kellner H."/>
        </authorList>
    </citation>
    <scope>NUCLEOTIDE SEQUENCE [LARGE SCALE GENOMIC DNA]</scope>
    <source>
        <strain evidence="1 2">DSM 105466</strain>
    </source>
</reference>
<evidence type="ECO:0000313" key="1">
    <source>
        <dbReference type="EMBL" id="RFU35468.1"/>
    </source>
</evidence>
<sequence>MALKMYGEGYNPCLHVVKPQLFNFVLVSAINMPPHWTISTLEQYIEGKDLSIKEDVDLHLRTLEPDSFCPTPGDWKDLHVMLIEENEDGDAARRLGVANLRLDDWLRSGPVMEDIVLE</sequence>
<dbReference type="AlphaFoldDB" id="A0A3E2HQ30"/>
<comment type="caution">
    <text evidence="1">The sequence shown here is derived from an EMBL/GenBank/DDBJ whole genome shotgun (WGS) entry which is preliminary data.</text>
</comment>
<dbReference type="EMBL" id="NCSJ02000008">
    <property type="protein sequence ID" value="RFU35468.1"/>
    <property type="molecule type" value="Genomic_DNA"/>
</dbReference>
<feature type="non-terminal residue" evidence="1">
    <location>
        <position position="118"/>
    </location>
</feature>
<gene>
    <name evidence="1" type="ORF">B7463_g887</name>
</gene>
<evidence type="ECO:0000313" key="2">
    <source>
        <dbReference type="Proteomes" id="UP000258309"/>
    </source>
</evidence>
<name>A0A3E2HQ30_SCYLI</name>
<dbReference type="Proteomes" id="UP000258309">
    <property type="component" value="Unassembled WGS sequence"/>
</dbReference>
<proteinExistence type="predicted"/>
<protein>
    <submittedName>
        <fullName evidence="1">Uncharacterized protein</fullName>
    </submittedName>
</protein>
<keyword evidence="2" id="KW-1185">Reference proteome</keyword>
<dbReference type="OrthoDB" id="2958217at2759"/>
<feature type="non-terminal residue" evidence="1">
    <location>
        <position position="1"/>
    </location>
</feature>
<accession>A0A3E2HQ30</accession>